<dbReference type="PIRSF" id="PIRSF016934">
    <property type="entry name" value="UCP016934"/>
    <property type="match status" value="1"/>
</dbReference>
<dbReference type="STRING" id="579137.Metvu_0052"/>
<keyword evidence="3" id="KW-1185">Reference proteome</keyword>
<dbReference type="PANTHER" id="PTHR42199:SF1">
    <property type="entry name" value="UPF0212 PROTEIN TK1194"/>
    <property type="match status" value="1"/>
</dbReference>
<evidence type="ECO:0000256" key="1">
    <source>
        <dbReference type="HAMAP-Rule" id="MF_01223"/>
    </source>
</evidence>
<evidence type="ECO:0000313" key="2">
    <source>
        <dbReference type="EMBL" id="ACX71922.1"/>
    </source>
</evidence>
<sequence length="116" mass="12659">MPNYHVTLQAAYIVRNVDDVEDAISVTISQIGKMLNKEGLNYVDIDIGLTICPKCGELVDCVLVVARTALVGVLLSMKVFNAESPEHAIRIAKATVGKVLRNIPLEPVDVVELEEE</sequence>
<dbReference type="RefSeq" id="WP_012819468.1">
    <property type="nucleotide sequence ID" value="NC_013407.1"/>
</dbReference>
<dbReference type="GeneID" id="8512378"/>
<name>C9REC0_METVM</name>
<protein>
    <recommendedName>
        <fullName evidence="1">UPF0212 protein Metvu_0052</fullName>
    </recommendedName>
</protein>
<dbReference type="InterPro" id="IPR007564">
    <property type="entry name" value="UPF0212"/>
</dbReference>
<dbReference type="eggNOG" id="arCOG02119">
    <property type="taxonomic scope" value="Archaea"/>
</dbReference>
<dbReference type="EMBL" id="CP001787">
    <property type="protein sequence ID" value="ACX71922.1"/>
    <property type="molecule type" value="Genomic_DNA"/>
</dbReference>
<dbReference type="HAMAP" id="MF_01223">
    <property type="entry name" value="UPF0212"/>
    <property type="match status" value="1"/>
</dbReference>
<dbReference type="NCBIfam" id="NF003035">
    <property type="entry name" value="PRK03922.1"/>
    <property type="match status" value="1"/>
</dbReference>
<dbReference type="Pfam" id="PF04475">
    <property type="entry name" value="DUF555"/>
    <property type="match status" value="1"/>
</dbReference>
<comment type="similarity">
    <text evidence="1">Belongs to the UPF0212 family.</text>
</comment>
<reference evidence="2" key="1">
    <citation type="submission" date="2009-10" db="EMBL/GenBank/DDBJ databases">
        <title>Complete sequence of chromosome of Methanocaldococcus vulcanius M7.</title>
        <authorList>
            <consortium name="US DOE Joint Genome Institute"/>
            <person name="Lucas S."/>
            <person name="Copeland A."/>
            <person name="Lapidus A."/>
            <person name="Glavina del Rio T."/>
            <person name="Dalin E."/>
            <person name="Tice H."/>
            <person name="Bruce D."/>
            <person name="Goodwin L."/>
            <person name="Pitluck S."/>
            <person name="Lcollab F.I."/>
            <person name="Brettin T."/>
            <person name="Detter J.C."/>
            <person name="Han C."/>
            <person name="Tapia R."/>
            <person name="Kuske C.R."/>
            <person name="Schmutz J."/>
            <person name="Larimer F."/>
            <person name="Land M."/>
            <person name="Hauser L."/>
            <person name="Kyrpides N."/>
            <person name="Ovchinikova G."/>
            <person name="Sieprawska-Lupa M."/>
            <person name="Whitman W.B."/>
            <person name="Woyke T."/>
        </authorList>
    </citation>
    <scope>NUCLEOTIDE SEQUENCE [LARGE SCALE GENOMIC DNA]</scope>
    <source>
        <strain evidence="2">M7</strain>
    </source>
</reference>
<proteinExistence type="inferred from homology"/>
<dbReference type="KEGG" id="mvu:Metvu_0052"/>
<dbReference type="PANTHER" id="PTHR42199">
    <property type="entry name" value="UPF0212 PROTEIN MJ0068"/>
    <property type="match status" value="1"/>
</dbReference>
<gene>
    <name evidence="2" type="ordered locus">Metvu_0052</name>
</gene>
<evidence type="ECO:0000313" key="3">
    <source>
        <dbReference type="Proteomes" id="UP000002063"/>
    </source>
</evidence>
<organism evidence="2 3">
    <name type="scientific">Methanocaldococcus vulcanius (strain ATCC 700851 / DSM 12094 / M7)</name>
    <name type="common">Methanococcus vulcanius</name>
    <dbReference type="NCBI Taxonomy" id="579137"/>
    <lineage>
        <taxon>Archaea</taxon>
        <taxon>Methanobacteriati</taxon>
        <taxon>Methanobacteriota</taxon>
        <taxon>Methanomada group</taxon>
        <taxon>Methanococci</taxon>
        <taxon>Methanococcales</taxon>
        <taxon>Methanocaldococcaceae</taxon>
        <taxon>Methanocaldococcus</taxon>
    </lineage>
</organism>
<dbReference type="Proteomes" id="UP000002063">
    <property type="component" value="Chromosome"/>
</dbReference>
<dbReference type="OrthoDB" id="63517at2157"/>
<dbReference type="HOGENOM" id="CLU_138334_0_0_2"/>
<dbReference type="AlphaFoldDB" id="C9REC0"/>
<accession>C9REC0</accession>